<dbReference type="Gene3D" id="1.20.1440.60">
    <property type="entry name" value="23S rRNA-intervening sequence"/>
    <property type="match status" value="1"/>
</dbReference>
<evidence type="ECO:0000313" key="1">
    <source>
        <dbReference type="EMBL" id="AOY84222.1"/>
    </source>
</evidence>
<sequence length="118" mass="13443">MAKKDIQERTLKFSVRIVNLCKFLRQNGGTGYDLSKQLIRSGTSIGANVEEAQNAESKRDFIHKMSISLKEARETNYWLKILIATEKNLEPRLLSLLNESNELISIIHAIIKNTKAQN</sequence>
<dbReference type="AlphaFoldDB" id="A0A1D9G9B6"/>
<dbReference type="Pfam" id="PF05635">
    <property type="entry name" value="23S_rRNA_IVP"/>
    <property type="match status" value="1"/>
</dbReference>
<dbReference type="InterPro" id="IPR012657">
    <property type="entry name" value="23S_rRNA-intervening_sequence"/>
</dbReference>
<dbReference type="PANTHER" id="PTHR38471:SF2">
    <property type="entry name" value="FOUR HELIX BUNDLE PROTEIN"/>
    <property type="match status" value="1"/>
</dbReference>
<dbReference type="Proteomes" id="UP000176944">
    <property type="component" value="Chromosome"/>
</dbReference>
<protein>
    <submittedName>
        <fullName evidence="1">Four helix bundle protein</fullName>
    </submittedName>
</protein>
<dbReference type="PIRSF" id="PIRSF035652">
    <property type="entry name" value="CHP02436"/>
    <property type="match status" value="1"/>
</dbReference>
<accession>A0A1D9G9B6</accession>
<dbReference type="SUPFAM" id="SSF158446">
    <property type="entry name" value="IVS-encoded protein-like"/>
    <property type="match status" value="1"/>
</dbReference>
<dbReference type="EMBL" id="CP017708">
    <property type="protein sequence ID" value="AOY84222.1"/>
    <property type="molecule type" value="Genomic_DNA"/>
</dbReference>
<organism evidence="1 2">
    <name type="scientific">Moorena producens (strain JHB)</name>
    <dbReference type="NCBI Taxonomy" id="1454205"/>
    <lineage>
        <taxon>Bacteria</taxon>
        <taxon>Bacillati</taxon>
        <taxon>Cyanobacteriota</taxon>
        <taxon>Cyanophyceae</taxon>
        <taxon>Coleofasciculales</taxon>
        <taxon>Coleofasciculaceae</taxon>
        <taxon>Moorena</taxon>
    </lineage>
</organism>
<reference evidence="2" key="1">
    <citation type="submission" date="2016-10" db="EMBL/GenBank/DDBJ databases">
        <title>Comparative genomics uncovers the prolific and rare metabolic potential of the cyanobacterial genus Moorea.</title>
        <authorList>
            <person name="Leao T."/>
            <person name="Castelao G."/>
            <person name="Korobeynikov A."/>
            <person name="Monroe E.A."/>
            <person name="Podell S."/>
            <person name="Glukhov E."/>
            <person name="Allen E."/>
            <person name="Gerwick W.H."/>
            <person name="Gerwick L."/>
        </authorList>
    </citation>
    <scope>NUCLEOTIDE SEQUENCE [LARGE SCALE GENOMIC DNA]</scope>
    <source>
        <strain evidence="2">JHB</strain>
    </source>
</reference>
<evidence type="ECO:0000313" key="2">
    <source>
        <dbReference type="Proteomes" id="UP000176944"/>
    </source>
</evidence>
<name>A0A1D9G9B6_MOOP1</name>
<dbReference type="PANTHER" id="PTHR38471">
    <property type="entry name" value="FOUR HELIX BUNDLE PROTEIN"/>
    <property type="match status" value="1"/>
</dbReference>
<dbReference type="InterPro" id="IPR036583">
    <property type="entry name" value="23S_rRNA_IVS_sf"/>
</dbReference>
<gene>
    <name evidence="1" type="ORF">BJP36_34135</name>
</gene>
<proteinExistence type="predicted"/>
<dbReference type="NCBIfam" id="TIGR02436">
    <property type="entry name" value="four helix bundle protein"/>
    <property type="match status" value="1"/>
</dbReference>